<dbReference type="PANTHER" id="PTHR21064">
    <property type="entry name" value="AMINOGLYCOSIDE PHOSPHOTRANSFERASE DOMAIN-CONTAINING PROTEIN-RELATED"/>
    <property type="match status" value="1"/>
</dbReference>
<organism evidence="11 12">
    <name type="scientific">Tetraparma gracilis</name>
    <dbReference type="NCBI Taxonomy" id="2962635"/>
    <lineage>
        <taxon>Eukaryota</taxon>
        <taxon>Sar</taxon>
        <taxon>Stramenopiles</taxon>
        <taxon>Ochrophyta</taxon>
        <taxon>Bolidophyceae</taxon>
        <taxon>Parmales</taxon>
        <taxon>Triparmaceae</taxon>
        <taxon>Tetraparma</taxon>
    </lineage>
</organism>
<comment type="function">
    <text evidence="7">Catalyzes the GTP-dependent phosphorylation of 5-hydroxy-L-lysine.</text>
</comment>
<comment type="catalytic activity">
    <reaction evidence="6">
        <text>(5R)-5-hydroxy-L-lysine + GTP = (5R)-5-phosphooxy-L-lysine + GDP + H(+)</text>
        <dbReference type="Rhea" id="RHEA:19049"/>
        <dbReference type="ChEBI" id="CHEBI:15378"/>
        <dbReference type="ChEBI" id="CHEBI:37565"/>
        <dbReference type="ChEBI" id="CHEBI:57882"/>
        <dbReference type="ChEBI" id="CHEBI:58189"/>
        <dbReference type="ChEBI" id="CHEBI:58357"/>
        <dbReference type="EC" id="2.7.1.81"/>
    </reaction>
</comment>
<feature type="domain" description="Aminoglycoside phosphotransferase" evidence="10">
    <location>
        <begin position="9"/>
        <end position="207"/>
    </location>
</feature>
<dbReference type="InterPro" id="IPR050249">
    <property type="entry name" value="Pseudomonas-type_ThrB"/>
</dbReference>
<sequence length="209" mass="22767">KLDSYDDENFLVLISGVPHLCKVHNGVESDSPAVIDYQNRIMLHLNEAPGVRTTEPLKTAAGELSVTLPLPVLSAAHSPHPLTVRLLTYIPGTPLAYTPVSPPLLESCGAYLAEVDRALDGFEHPAADRFHIWCTEHTLALRPFLEHVQTDARRALVASVVARFESEVLPAAGEFRRAVLQSDFNDANVIVGEDGEIAGVIDFGDSVRR</sequence>
<dbReference type="PANTHER" id="PTHR21064:SF1">
    <property type="entry name" value="HYDROXYLYSINE KINASE"/>
    <property type="match status" value="1"/>
</dbReference>
<comment type="similarity">
    <text evidence="2">Belongs to the aminoglycoside phosphotransferase family.</text>
</comment>
<reference evidence="11 12" key="1">
    <citation type="journal article" date="2023" name="Commun. Biol.">
        <title>Genome analysis of Parmales, the sister group of diatoms, reveals the evolutionary specialization of diatoms from phago-mixotrophs to photoautotrophs.</title>
        <authorList>
            <person name="Ban H."/>
            <person name="Sato S."/>
            <person name="Yoshikawa S."/>
            <person name="Yamada K."/>
            <person name="Nakamura Y."/>
            <person name="Ichinomiya M."/>
            <person name="Sato N."/>
            <person name="Blanc-Mathieu R."/>
            <person name="Endo H."/>
            <person name="Kuwata A."/>
            <person name="Ogata H."/>
        </authorList>
    </citation>
    <scope>NUCLEOTIDE SEQUENCE [LARGE SCALE GENOMIC DNA]</scope>
</reference>
<protein>
    <recommendedName>
        <fullName evidence="9">Hydroxylysine kinase</fullName>
        <ecNumber evidence="8">2.7.1.81</ecNumber>
    </recommendedName>
</protein>
<evidence type="ECO:0000256" key="3">
    <source>
        <dbReference type="ARBA" id="ARBA00022490"/>
    </source>
</evidence>
<comment type="subcellular location">
    <subcellularLocation>
        <location evidence="1">Cytoplasm</location>
    </subcellularLocation>
</comment>
<name>A0ABQ6MXH3_9STRA</name>
<proteinExistence type="inferred from homology"/>
<comment type="caution">
    <text evidence="11">The sequence shown here is derived from an EMBL/GenBank/DDBJ whole genome shotgun (WGS) entry which is preliminary data.</text>
</comment>
<evidence type="ECO:0000256" key="4">
    <source>
        <dbReference type="ARBA" id="ARBA00022679"/>
    </source>
</evidence>
<dbReference type="EMBL" id="BRYB01000694">
    <property type="protein sequence ID" value="GMI35573.1"/>
    <property type="molecule type" value="Genomic_DNA"/>
</dbReference>
<evidence type="ECO:0000313" key="11">
    <source>
        <dbReference type="EMBL" id="GMI35573.1"/>
    </source>
</evidence>
<accession>A0ABQ6MXH3</accession>
<dbReference type="EC" id="2.7.1.81" evidence="8"/>
<dbReference type="Proteomes" id="UP001165060">
    <property type="component" value="Unassembled WGS sequence"/>
</dbReference>
<evidence type="ECO:0000256" key="8">
    <source>
        <dbReference type="ARBA" id="ARBA00038873"/>
    </source>
</evidence>
<dbReference type="InterPro" id="IPR002575">
    <property type="entry name" value="Aminoglycoside_PTrfase"/>
</dbReference>
<evidence type="ECO:0000259" key="10">
    <source>
        <dbReference type="Pfam" id="PF01636"/>
    </source>
</evidence>
<evidence type="ECO:0000256" key="5">
    <source>
        <dbReference type="ARBA" id="ARBA00022777"/>
    </source>
</evidence>
<dbReference type="Gene3D" id="3.90.1200.10">
    <property type="match status" value="1"/>
</dbReference>
<keyword evidence="12" id="KW-1185">Reference proteome</keyword>
<dbReference type="Pfam" id="PF01636">
    <property type="entry name" value="APH"/>
    <property type="match status" value="1"/>
</dbReference>
<evidence type="ECO:0000256" key="2">
    <source>
        <dbReference type="ARBA" id="ARBA00006219"/>
    </source>
</evidence>
<dbReference type="InterPro" id="IPR011009">
    <property type="entry name" value="Kinase-like_dom_sf"/>
</dbReference>
<keyword evidence="4" id="KW-0808">Transferase</keyword>
<keyword evidence="3" id="KW-0963">Cytoplasm</keyword>
<evidence type="ECO:0000256" key="9">
    <source>
        <dbReference type="ARBA" id="ARBA00040505"/>
    </source>
</evidence>
<feature type="non-terminal residue" evidence="11">
    <location>
        <position position="1"/>
    </location>
</feature>
<evidence type="ECO:0000313" key="12">
    <source>
        <dbReference type="Proteomes" id="UP001165060"/>
    </source>
</evidence>
<evidence type="ECO:0000256" key="6">
    <source>
        <dbReference type="ARBA" id="ARBA00036820"/>
    </source>
</evidence>
<keyword evidence="5" id="KW-0418">Kinase</keyword>
<gene>
    <name evidence="11" type="ORF">TeGR_g2829</name>
</gene>
<evidence type="ECO:0000256" key="7">
    <source>
        <dbReference type="ARBA" id="ARBA00037368"/>
    </source>
</evidence>
<dbReference type="SUPFAM" id="SSF56112">
    <property type="entry name" value="Protein kinase-like (PK-like)"/>
    <property type="match status" value="1"/>
</dbReference>
<evidence type="ECO:0000256" key="1">
    <source>
        <dbReference type="ARBA" id="ARBA00004496"/>
    </source>
</evidence>